<dbReference type="RefSeq" id="WP_344781234.1">
    <property type="nucleotide sequence ID" value="NZ_BAAAZW010000002.1"/>
</dbReference>
<comment type="caution">
    <text evidence="1">The sequence shown here is derived from an EMBL/GenBank/DDBJ whole genome shotgun (WGS) entry which is preliminary data.</text>
</comment>
<name>A0ABP7NV48_9ACTN</name>
<evidence type="ECO:0000313" key="2">
    <source>
        <dbReference type="Proteomes" id="UP001418444"/>
    </source>
</evidence>
<evidence type="ECO:0000313" key="1">
    <source>
        <dbReference type="EMBL" id="GAA3953732.1"/>
    </source>
</evidence>
<dbReference type="InterPro" id="IPR047681">
    <property type="entry name" value="PPA1309-like"/>
</dbReference>
<dbReference type="EMBL" id="BAAAZW010000002">
    <property type="protein sequence ID" value="GAA3953732.1"/>
    <property type="molecule type" value="Genomic_DNA"/>
</dbReference>
<gene>
    <name evidence="1" type="ORF">GCM10022231_10080</name>
</gene>
<dbReference type="Proteomes" id="UP001418444">
    <property type="component" value="Unassembled WGS sequence"/>
</dbReference>
<proteinExistence type="predicted"/>
<protein>
    <submittedName>
        <fullName evidence="1">PPA1309 family protein</fullName>
    </submittedName>
</protein>
<dbReference type="NCBIfam" id="NF040618">
    <property type="entry name" value="PPA1309_fam"/>
    <property type="match status" value="1"/>
</dbReference>
<keyword evidence="2" id="KW-1185">Reference proteome</keyword>
<reference evidence="2" key="1">
    <citation type="journal article" date="2019" name="Int. J. Syst. Evol. Microbiol.">
        <title>The Global Catalogue of Microorganisms (GCM) 10K type strain sequencing project: providing services to taxonomists for standard genome sequencing and annotation.</title>
        <authorList>
            <consortium name="The Broad Institute Genomics Platform"/>
            <consortium name="The Broad Institute Genome Sequencing Center for Infectious Disease"/>
            <person name="Wu L."/>
            <person name="Ma J."/>
        </authorList>
    </citation>
    <scope>NUCLEOTIDE SEQUENCE [LARGE SCALE GENOMIC DNA]</scope>
    <source>
        <strain evidence="2">JCM 16923</strain>
    </source>
</reference>
<sequence>MTFSQADLGNALAQCAAYAAELPWGSPDLLFALVPTEVLVQQAPDLVGDGDDSALSPVLQDPEDPYADTATLLATIGWPDPVAGCALITEITVVPPDGDEGDGRRARLFGGVLRTGSRLALLAVDPVADDDDDPGHLRTHPELAPELLDALAATFDEAPGPEAGSTD</sequence>
<accession>A0ABP7NV48</accession>
<organism evidence="1 2">
    <name type="scientific">Gordonia caeni</name>
    <dbReference type="NCBI Taxonomy" id="1007097"/>
    <lineage>
        <taxon>Bacteria</taxon>
        <taxon>Bacillati</taxon>
        <taxon>Actinomycetota</taxon>
        <taxon>Actinomycetes</taxon>
        <taxon>Mycobacteriales</taxon>
        <taxon>Gordoniaceae</taxon>
        <taxon>Gordonia</taxon>
    </lineage>
</organism>